<dbReference type="EMBL" id="CAKOFQ010006916">
    <property type="protein sequence ID" value="CAH1982091.1"/>
    <property type="molecule type" value="Genomic_DNA"/>
</dbReference>
<organism evidence="2 3">
    <name type="scientific">Acanthoscelides obtectus</name>
    <name type="common">Bean weevil</name>
    <name type="synonym">Bruchus obtectus</name>
    <dbReference type="NCBI Taxonomy" id="200917"/>
    <lineage>
        <taxon>Eukaryota</taxon>
        <taxon>Metazoa</taxon>
        <taxon>Ecdysozoa</taxon>
        <taxon>Arthropoda</taxon>
        <taxon>Hexapoda</taxon>
        <taxon>Insecta</taxon>
        <taxon>Pterygota</taxon>
        <taxon>Neoptera</taxon>
        <taxon>Endopterygota</taxon>
        <taxon>Coleoptera</taxon>
        <taxon>Polyphaga</taxon>
        <taxon>Cucujiformia</taxon>
        <taxon>Chrysomeloidea</taxon>
        <taxon>Chrysomelidae</taxon>
        <taxon>Bruchinae</taxon>
        <taxon>Bruchini</taxon>
        <taxon>Acanthoscelides</taxon>
    </lineage>
</organism>
<dbReference type="PANTHER" id="PTHR16524:SF2">
    <property type="entry name" value="CELL DEATH REGULATOR AVEN"/>
    <property type="match status" value="1"/>
</dbReference>
<feature type="compositionally biased region" description="Basic and acidic residues" evidence="1">
    <location>
        <begin position="40"/>
        <end position="50"/>
    </location>
</feature>
<name>A0A9P0PFK6_ACAOB</name>
<dbReference type="OrthoDB" id="6338233at2759"/>
<comment type="caution">
    <text evidence="2">The sequence shown here is derived from an EMBL/GenBank/DDBJ whole genome shotgun (WGS) entry which is preliminary data.</text>
</comment>
<proteinExistence type="predicted"/>
<dbReference type="PANTHER" id="PTHR16524">
    <property type="entry name" value="CELL DEATH REGULATOR AVEN"/>
    <property type="match status" value="1"/>
</dbReference>
<evidence type="ECO:0000313" key="3">
    <source>
        <dbReference type="Proteomes" id="UP001152888"/>
    </source>
</evidence>
<gene>
    <name evidence="2" type="ORF">ACAOBT_LOCUS14821</name>
</gene>
<evidence type="ECO:0000313" key="2">
    <source>
        <dbReference type="EMBL" id="CAH1982091.1"/>
    </source>
</evidence>
<evidence type="ECO:0000256" key="1">
    <source>
        <dbReference type="SAM" id="MobiDB-lite"/>
    </source>
</evidence>
<feature type="region of interest" description="Disordered" evidence="1">
    <location>
        <begin position="1"/>
        <end position="52"/>
    </location>
</feature>
<dbReference type="AlphaFoldDB" id="A0A9P0PFK6"/>
<feature type="compositionally biased region" description="Basic residues" evidence="1">
    <location>
        <begin position="1"/>
        <end position="19"/>
    </location>
</feature>
<sequence length="215" mass="24986">MEKDKSRGRKHIQDKHKYKGNTVKNPKHVPLPTKPVLESNEDRYVEDKSNSHSFQLSSSTDFAILSKTPISRGHHFQFKSDKLLADEAETKASGDLFSIDVEAIHNSILTVPFYERIQMDEAYFSESEKKYMRSEAAEHLRRTLEKLKRCEEKKPKHKEPNKIDHDVSDIQKDIEKCVLDSLTSCTEKRKSRSDGNKRTVPDNDLEQWLDDILDD</sequence>
<reference evidence="2" key="1">
    <citation type="submission" date="2022-03" db="EMBL/GenBank/DDBJ databases">
        <authorList>
            <person name="Sayadi A."/>
        </authorList>
    </citation>
    <scope>NUCLEOTIDE SEQUENCE</scope>
</reference>
<accession>A0A9P0PFK6</accession>
<protein>
    <submittedName>
        <fullName evidence="2">Uncharacterized protein</fullName>
    </submittedName>
</protein>
<dbReference type="GO" id="GO:0010972">
    <property type="term" value="P:negative regulation of G2/M transition of mitotic cell cycle"/>
    <property type="evidence" value="ECO:0007669"/>
    <property type="project" value="TreeGrafter"/>
</dbReference>
<dbReference type="InterPro" id="IPR026187">
    <property type="entry name" value="Aven"/>
</dbReference>
<dbReference type="Proteomes" id="UP001152888">
    <property type="component" value="Unassembled WGS sequence"/>
</dbReference>
<keyword evidence="3" id="KW-1185">Reference proteome</keyword>